<evidence type="ECO:0000313" key="3">
    <source>
        <dbReference type="Proteomes" id="UP001633002"/>
    </source>
</evidence>
<sequence length="78" mass="8456">MAGVDKSDQAMQRIFNKEGVTKAPTVTGKMTPEERLGLVSKNCDSGPGHPEQTRSFYKDKPNTTTPTSTNINNTSANK</sequence>
<dbReference type="EMBL" id="JBJQOH010000002">
    <property type="protein sequence ID" value="KAL3697573.1"/>
    <property type="molecule type" value="Genomic_DNA"/>
</dbReference>
<keyword evidence="3" id="KW-1185">Reference proteome</keyword>
<comment type="caution">
    <text evidence="2">The sequence shown here is derived from an EMBL/GenBank/DDBJ whole genome shotgun (WGS) entry which is preliminary data.</text>
</comment>
<feature type="compositionally biased region" description="Low complexity" evidence="1">
    <location>
        <begin position="62"/>
        <end position="78"/>
    </location>
</feature>
<organism evidence="2 3">
    <name type="scientific">Riccia sorocarpa</name>
    <dbReference type="NCBI Taxonomy" id="122646"/>
    <lineage>
        <taxon>Eukaryota</taxon>
        <taxon>Viridiplantae</taxon>
        <taxon>Streptophyta</taxon>
        <taxon>Embryophyta</taxon>
        <taxon>Marchantiophyta</taxon>
        <taxon>Marchantiopsida</taxon>
        <taxon>Marchantiidae</taxon>
        <taxon>Marchantiales</taxon>
        <taxon>Ricciaceae</taxon>
        <taxon>Riccia</taxon>
    </lineage>
</organism>
<proteinExistence type="predicted"/>
<protein>
    <submittedName>
        <fullName evidence="2">Uncharacterized protein</fullName>
    </submittedName>
</protein>
<name>A0ABD3I1G9_9MARC</name>
<dbReference type="AlphaFoldDB" id="A0ABD3I1G9"/>
<evidence type="ECO:0000313" key="2">
    <source>
        <dbReference type="EMBL" id="KAL3697573.1"/>
    </source>
</evidence>
<feature type="region of interest" description="Disordered" evidence="1">
    <location>
        <begin position="23"/>
        <end position="78"/>
    </location>
</feature>
<reference evidence="2 3" key="1">
    <citation type="submission" date="2024-09" db="EMBL/GenBank/DDBJ databases">
        <title>Chromosome-scale assembly of Riccia sorocarpa.</title>
        <authorList>
            <person name="Paukszto L."/>
        </authorList>
    </citation>
    <scope>NUCLEOTIDE SEQUENCE [LARGE SCALE GENOMIC DNA]</scope>
    <source>
        <strain evidence="2">LP-2024</strain>
        <tissue evidence="2">Aerial parts of the thallus</tissue>
    </source>
</reference>
<dbReference type="Proteomes" id="UP001633002">
    <property type="component" value="Unassembled WGS sequence"/>
</dbReference>
<accession>A0ABD3I1G9</accession>
<evidence type="ECO:0000256" key="1">
    <source>
        <dbReference type="SAM" id="MobiDB-lite"/>
    </source>
</evidence>
<gene>
    <name evidence="2" type="ORF">R1sor_011649</name>
</gene>